<dbReference type="AlphaFoldDB" id="A0A1A9VVQ7"/>
<name>A0A1A9VVQ7_GLOAU</name>
<organism evidence="1 2">
    <name type="scientific">Glossina austeni</name>
    <name type="common">Savannah tsetse fly</name>
    <dbReference type="NCBI Taxonomy" id="7395"/>
    <lineage>
        <taxon>Eukaryota</taxon>
        <taxon>Metazoa</taxon>
        <taxon>Ecdysozoa</taxon>
        <taxon>Arthropoda</taxon>
        <taxon>Hexapoda</taxon>
        <taxon>Insecta</taxon>
        <taxon>Pterygota</taxon>
        <taxon>Neoptera</taxon>
        <taxon>Endopterygota</taxon>
        <taxon>Diptera</taxon>
        <taxon>Brachycera</taxon>
        <taxon>Muscomorpha</taxon>
        <taxon>Hippoboscoidea</taxon>
        <taxon>Glossinidae</taxon>
        <taxon>Glossina</taxon>
    </lineage>
</organism>
<keyword evidence="2" id="KW-1185">Reference proteome</keyword>
<dbReference type="VEuPathDB" id="VectorBase:GAUT049222"/>
<protein>
    <submittedName>
        <fullName evidence="1">Uncharacterized protein</fullName>
    </submittedName>
</protein>
<accession>A0A1A9VVQ7</accession>
<dbReference type="Proteomes" id="UP000078200">
    <property type="component" value="Unassembled WGS sequence"/>
</dbReference>
<evidence type="ECO:0000313" key="2">
    <source>
        <dbReference type="Proteomes" id="UP000078200"/>
    </source>
</evidence>
<reference evidence="1" key="1">
    <citation type="submission" date="2020-05" db="UniProtKB">
        <authorList>
            <consortium name="EnsemblMetazoa"/>
        </authorList>
    </citation>
    <scope>IDENTIFICATION</scope>
    <source>
        <strain evidence="1">TTRI</strain>
    </source>
</reference>
<evidence type="ECO:0000313" key="1">
    <source>
        <dbReference type="EnsemblMetazoa" id="GAUT049222-PA"/>
    </source>
</evidence>
<sequence>MTNSYLESLCQSRLAIVQIPNFQNWVMPSIPCDGTTDSAFRIVETVRQSYTIIKVNLVTKANCNHKQLESESYDKLLMCNSSCYQSEGKAIVSNNNVSMMSAEKCKQRNNEVQANLLKLVE</sequence>
<proteinExistence type="predicted"/>
<dbReference type="EnsemblMetazoa" id="GAUT049222-RA">
    <property type="protein sequence ID" value="GAUT049222-PA"/>
    <property type="gene ID" value="GAUT049222"/>
</dbReference>